<evidence type="ECO:0000313" key="4">
    <source>
        <dbReference type="EMBL" id="GMR28794.1"/>
    </source>
</evidence>
<evidence type="ECO:0000256" key="1">
    <source>
        <dbReference type="ARBA" id="ARBA00006295"/>
    </source>
</evidence>
<evidence type="ECO:0000259" key="3">
    <source>
        <dbReference type="SMART" id="SM00470"/>
    </source>
</evidence>
<dbReference type="PANTHER" id="PTHR33375:SF1">
    <property type="entry name" value="CHROMOSOME-PARTITIONING PROTEIN PARB-RELATED"/>
    <property type="match status" value="1"/>
</dbReference>
<dbReference type="InterPro" id="IPR036086">
    <property type="entry name" value="ParB/Sulfiredoxin_sf"/>
</dbReference>
<dbReference type="Gene3D" id="1.10.10.2830">
    <property type="match status" value="1"/>
</dbReference>
<dbReference type="Pfam" id="PF02195">
    <property type="entry name" value="ParB_N"/>
    <property type="match status" value="1"/>
</dbReference>
<feature type="compositionally biased region" description="Gly residues" evidence="2">
    <location>
        <begin position="348"/>
        <end position="357"/>
    </location>
</feature>
<dbReference type="SUPFAM" id="SSF110849">
    <property type="entry name" value="ParB/Sulfiredoxin"/>
    <property type="match status" value="1"/>
</dbReference>
<organism evidence="4 5">
    <name type="scientific">Stenotrophomonas sepilia</name>
    <dbReference type="NCBI Taxonomy" id="2860290"/>
    <lineage>
        <taxon>Bacteria</taxon>
        <taxon>Pseudomonadati</taxon>
        <taxon>Pseudomonadota</taxon>
        <taxon>Gammaproteobacteria</taxon>
        <taxon>Lysobacterales</taxon>
        <taxon>Lysobacteraceae</taxon>
        <taxon>Stenotrophomonas</taxon>
        <taxon>Stenotrophomonas maltophilia group</taxon>
    </lineage>
</organism>
<evidence type="ECO:0000256" key="2">
    <source>
        <dbReference type="SAM" id="MobiDB-lite"/>
    </source>
</evidence>
<name>A0ABQ6QG28_9GAMM</name>
<dbReference type="InterPro" id="IPR050336">
    <property type="entry name" value="Chromosome_partition/occlusion"/>
</dbReference>
<feature type="region of interest" description="Disordered" evidence="2">
    <location>
        <begin position="252"/>
        <end position="401"/>
    </location>
</feature>
<dbReference type="SMART" id="SM00470">
    <property type="entry name" value="ParB"/>
    <property type="match status" value="1"/>
</dbReference>
<feature type="compositionally biased region" description="Gly residues" evidence="2">
    <location>
        <begin position="379"/>
        <end position="395"/>
    </location>
</feature>
<dbReference type="NCBIfam" id="TIGR00180">
    <property type="entry name" value="parB_part"/>
    <property type="match status" value="1"/>
</dbReference>
<reference evidence="5" key="1">
    <citation type="submission" date="2023-07" db="EMBL/GenBank/DDBJ databases">
        <title>Genome sequence of Stenotrophomonas sp. Alg010 isolated from Sargassum waste.</title>
        <authorList>
            <person name="Mohapatra"/>
            <person name="B.R."/>
        </authorList>
    </citation>
    <scope>NUCLEOTIDE SEQUENCE [LARGE SCALE GENOMIC DNA]</scope>
    <source>
        <strain evidence="5">Alg010</strain>
    </source>
</reference>
<proteinExistence type="inferred from homology"/>
<dbReference type="PANTHER" id="PTHR33375">
    <property type="entry name" value="CHROMOSOME-PARTITIONING PROTEIN PARB-RELATED"/>
    <property type="match status" value="1"/>
</dbReference>
<dbReference type="EMBL" id="BTRJ01000034">
    <property type="protein sequence ID" value="GMR28794.1"/>
    <property type="molecule type" value="Genomic_DNA"/>
</dbReference>
<dbReference type="CDD" id="cd16393">
    <property type="entry name" value="SPO0J_N"/>
    <property type="match status" value="1"/>
</dbReference>
<dbReference type="InterPro" id="IPR004437">
    <property type="entry name" value="ParB/RepB/Spo0J"/>
</dbReference>
<evidence type="ECO:0000313" key="5">
    <source>
        <dbReference type="Proteomes" id="UP001306668"/>
    </source>
</evidence>
<sequence length="473" mass="48904">MSGMSDKKKKGSVFEMLARVAEAEGNAPTALSIAIADIEADPEQPRKTFDPVKLENLAKSIEKLGVIQPITVRKSGTASPLYFVVAGERRLRASKIAGKTEIPAFLRDDLAEDSELLSIAQLAENMNRVDLSDYEAAKKIQQLIDLSPNPTKHGLKTEIAEFLDRPRPEISRLLKMLEVENVALVEEGLIVSADALSRFRACDAELQAKLLEEARASGEPITGGMVRAAKAAQKAIAENSAVPAAVAANSTAPADKQVTNPAGAQGGDVGQIQAGTDGDDAGQIATGTDGDDAGQIATGTDGGDAGQIPAGAEGDDAGQIPAGAEGDDAGQIPVGAEGDDAGQVPSGTDGGDAGQMVGGEADEDEDEDEDEDDDDDDGGPGNGGFAGDRTGGAGSGTTTSVGAPRLKAVSLQVTGEFVETLLRYLVDKSSDKLEVRLNNDLAIGVIENLGGQVPENPEHFAQTIKDLLAQRMQ</sequence>
<protein>
    <recommendedName>
        <fullName evidence="3">ParB-like N-terminal domain-containing protein</fullName>
    </recommendedName>
</protein>
<comment type="caution">
    <text evidence="4">The sequence shown here is derived from an EMBL/GenBank/DDBJ whole genome shotgun (WGS) entry which is preliminary data.</text>
</comment>
<keyword evidence="5" id="KW-1185">Reference proteome</keyword>
<dbReference type="Proteomes" id="UP001306668">
    <property type="component" value="Unassembled WGS sequence"/>
</dbReference>
<feature type="compositionally biased region" description="Acidic residues" evidence="2">
    <location>
        <begin position="360"/>
        <end position="378"/>
    </location>
</feature>
<dbReference type="Gene3D" id="3.90.1530.30">
    <property type="match status" value="1"/>
</dbReference>
<comment type="similarity">
    <text evidence="1">Belongs to the ParB family.</text>
</comment>
<feature type="domain" description="ParB-like N-terminal" evidence="3">
    <location>
        <begin position="31"/>
        <end position="126"/>
    </location>
</feature>
<dbReference type="InterPro" id="IPR003115">
    <property type="entry name" value="ParB_N"/>
</dbReference>
<gene>
    <name evidence="4" type="ORF">STENOSP10_30150</name>
</gene>
<dbReference type="SUPFAM" id="SSF109709">
    <property type="entry name" value="KorB DNA-binding domain-like"/>
    <property type="match status" value="1"/>
</dbReference>
<accession>A0ABQ6QG28</accession>